<feature type="compositionally biased region" description="Polar residues" evidence="9">
    <location>
        <begin position="518"/>
        <end position="543"/>
    </location>
</feature>
<keyword evidence="3" id="KW-0158">Chromosome</keyword>
<dbReference type="Pfam" id="PF00856">
    <property type="entry name" value="SET"/>
    <property type="match status" value="1"/>
</dbReference>
<reference evidence="11 12" key="1">
    <citation type="journal article" date="2018" name="Mol. Biol. Evol.">
        <title>Broad Genomic Sampling Reveals a Smut Pathogenic Ancestry of the Fungal Clade Ustilaginomycotina.</title>
        <authorList>
            <person name="Kijpornyongpan T."/>
            <person name="Mondo S.J."/>
            <person name="Barry K."/>
            <person name="Sandor L."/>
            <person name="Lee J."/>
            <person name="Lipzen A."/>
            <person name="Pangilinan J."/>
            <person name="LaButti K."/>
            <person name="Hainaut M."/>
            <person name="Henrissat B."/>
            <person name="Grigoriev I.V."/>
            <person name="Spatafora J.W."/>
            <person name="Aime M.C."/>
        </authorList>
    </citation>
    <scope>NUCLEOTIDE SEQUENCE [LARGE SCALE GENOMIC DNA]</scope>
    <source>
        <strain evidence="11 12">MCA 4718</strain>
    </source>
</reference>
<dbReference type="RefSeq" id="XP_025348899.1">
    <property type="nucleotide sequence ID" value="XM_025492061.1"/>
</dbReference>
<sequence>MEDIAADDDLLSDMLLDSLEFDPAISTHKMNQSYRSPRYSTDFVNDLVRRRIVCERDVAKAVEELCDMSVVKKHLQHKSPRQSQAFMSHARRYLEAYLPDSGFEFAITNRYKRSTAPLASSLADASSIAESSAAGAAANAQAKDHHAGPSKPARGRRSGEVAAPLAAGSKADLCVVAVRDMVPGEIIPCKGGVKDLSKSEDEALRNEAAANRGRPDDQTYGGVLGQGRDFSIIKSSMRNCSQLLLGPARFVNHDCNPSVQFYRSGQQMMFKVSRSIKTNEEILVGYGEHYFGWENSECLCATCEARGKGAFTKEGVESLKDQERDAANAAEDEAPSDGRRAPSRRIKPPGDGISPTRQTSNGNGAAAGPSQPGLEAPQTEYANRKASSRASSGGLKTNAPSDRELIDPVAAPGPKCQCTTCGGPFYAPESWWLPDECKRCERHYRIFKADWPNRIPAEGVYAQLYEQAQKNRKHNGSGAGGVEDSEASSSHAHGKGKSKDNSTQAASPPPAKKRGRPSKNNDTPAVSTPTPSLTSIEGSTNEDTPIRLSPLRPIGSVEPQPEISKPSTSRKVGRPRTKALADDRNGQAGSKASKIHAAPAFSDSGSDLTEPSSVAATEATRDPSVPSASSSVSGGDDRPAGPKMLGKEAKTEELAKYWGISNADATKRVRKQSMNGPVSLADRVGRQSSRTHRRSSSGVSAVSVFEEDEVEEGLGNAERKKKRKSGSRESKTSGEGSTPKANVGESSKVSSRSSSVAASDVKPASPHKAATASHGASSPLPQVVRKRDFVDAAMDPPEPAPSAPSPSVQAPVLATHGTERTSIKNLAAFWSAGVDAGSRTRKQTQREPTTILSASGSPAVSSPKRGRESSGSQPPVSSGGDGKRQRGGRRSRGDDSGSAGPAGRQAFKQGSPFSDGRQDTPSEAASPSADGSLSRPRSPLVTQAPRQEATPSHLLAAAGQHQSPSARPLDMPLASSLSPDTASRSSPCGGATPVSTPGPAAYRHIPGRKNLRIGRPTSASRPLSSASPASNTLSAGHSNALNGKEPHKQPVVGSTATGWPGVTYATGGAGAGAADVGKAFSSPLVQMTKVEETDGGLDEAPRRISEDVGPGGDPARNKMEIDP</sequence>
<feature type="compositionally biased region" description="Low complexity" evidence="9">
    <location>
        <begin position="623"/>
        <end position="633"/>
    </location>
</feature>
<feature type="compositionally biased region" description="Basic and acidic residues" evidence="9">
    <location>
        <begin position="635"/>
        <end position="649"/>
    </location>
</feature>
<dbReference type="Proteomes" id="UP000245942">
    <property type="component" value="Unassembled WGS sequence"/>
</dbReference>
<dbReference type="InterPro" id="IPR039977">
    <property type="entry name" value="Suv4-20/Set9"/>
</dbReference>
<feature type="region of interest" description="Disordered" evidence="9">
    <location>
        <begin position="468"/>
        <end position="649"/>
    </location>
</feature>
<feature type="compositionally biased region" description="Low complexity" evidence="9">
    <location>
        <begin position="805"/>
        <end position="814"/>
    </location>
</feature>
<evidence type="ECO:0000256" key="6">
    <source>
        <dbReference type="ARBA" id="ARBA00022691"/>
    </source>
</evidence>
<dbReference type="GO" id="GO:0005634">
    <property type="term" value="C:nucleus"/>
    <property type="evidence" value="ECO:0007669"/>
    <property type="project" value="UniProtKB-SubCell"/>
</dbReference>
<dbReference type="GO" id="GO:0032259">
    <property type="term" value="P:methylation"/>
    <property type="evidence" value="ECO:0007669"/>
    <property type="project" value="UniProtKB-KW"/>
</dbReference>
<dbReference type="Gene3D" id="2.170.270.10">
    <property type="entry name" value="SET domain"/>
    <property type="match status" value="1"/>
</dbReference>
<keyword evidence="4" id="KW-0489">Methyltransferase</keyword>
<keyword evidence="8" id="KW-0539">Nucleus</keyword>
<feature type="compositionally biased region" description="Low complexity" evidence="9">
    <location>
        <begin position="869"/>
        <end position="878"/>
    </location>
</feature>
<evidence type="ECO:0000256" key="4">
    <source>
        <dbReference type="ARBA" id="ARBA00022603"/>
    </source>
</evidence>
<protein>
    <recommendedName>
        <fullName evidence="10">SET domain-containing protein</fullName>
    </recommendedName>
</protein>
<dbReference type="PANTHER" id="PTHR12977:SF4">
    <property type="entry name" value="HISTONE-LYSINE N-METHYLTRANSFERASE KMT5B"/>
    <property type="match status" value="1"/>
</dbReference>
<keyword evidence="6" id="KW-0949">S-adenosyl-L-methionine</keyword>
<organism evidence="11 12">
    <name type="scientific">Pseudomicrostroma glucosiphilum</name>
    <dbReference type="NCBI Taxonomy" id="1684307"/>
    <lineage>
        <taxon>Eukaryota</taxon>
        <taxon>Fungi</taxon>
        <taxon>Dikarya</taxon>
        <taxon>Basidiomycota</taxon>
        <taxon>Ustilaginomycotina</taxon>
        <taxon>Exobasidiomycetes</taxon>
        <taxon>Microstromatales</taxon>
        <taxon>Microstromatales incertae sedis</taxon>
        <taxon>Pseudomicrostroma</taxon>
    </lineage>
</organism>
<evidence type="ECO:0000259" key="10">
    <source>
        <dbReference type="PROSITE" id="PS50280"/>
    </source>
</evidence>
<comment type="subcellular location">
    <subcellularLocation>
        <location evidence="2">Chromosome</location>
    </subcellularLocation>
    <subcellularLocation>
        <location evidence="1">Nucleus</location>
    </subcellularLocation>
</comment>
<feature type="region of interest" description="Disordered" evidence="9">
    <location>
        <begin position="136"/>
        <end position="163"/>
    </location>
</feature>
<feature type="compositionally biased region" description="Polar residues" evidence="9">
    <location>
        <begin position="846"/>
        <end position="860"/>
    </location>
</feature>
<evidence type="ECO:0000256" key="5">
    <source>
        <dbReference type="ARBA" id="ARBA00022679"/>
    </source>
</evidence>
<dbReference type="OrthoDB" id="6627536at2759"/>
<dbReference type="EMBL" id="KZ819324">
    <property type="protein sequence ID" value="PWN21739.1"/>
    <property type="molecule type" value="Genomic_DNA"/>
</dbReference>
<feature type="compositionally biased region" description="Low complexity" evidence="9">
    <location>
        <begin position="1061"/>
        <end position="1076"/>
    </location>
</feature>
<dbReference type="GO" id="GO:0005694">
    <property type="term" value="C:chromosome"/>
    <property type="evidence" value="ECO:0007669"/>
    <property type="project" value="UniProtKB-SubCell"/>
</dbReference>
<feature type="region of interest" description="Disordered" evidence="9">
    <location>
        <begin position="318"/>
        <end position="406"/>
    </location>
</feature>
<dbReference type="PROSITE" id="PS50280">
    <property type="entry name" value="SET"/>
    <property type="match status" value="1"/>
</dbReference>
<proteinExistence type="predicted"/>
<dbReference type="GeneID" id="37013795"/>
<feature type="compositionally biased region" description="Low complexity" evidence="9">
    <location>
        <begin position="746"/>
        <end position="759"/>
    </location>
</feature>
<dbReference type="AlphaFoldDB" id="A0A316U9B2"/>
<dbReference type="InterPro" id="IPR001214">
    <property type="entry name" value="SET_dom"/>
</dbReference>
<feature type="region of interest" description="Disordered" evidence="9">
    <location>
        <begin position="1090"/>
        <end position="1123"/>
    </location>
</feature>
<dbReference type="Gene3D" id="1.10.10.1700">
    <property type="entry name" value="Histone-lysine N-methyltransferase"/>
    <property type="match status" value="1"/>
</dbReference>
<feature type="compositionally biased region" description="Polar residues" evidence="9">
    <location>
        <begin position="975"/>
        <end position="986"/>
    </location>
</feature>
<feature type="region of interest" description="Disordered" evidence="9">
    <location>
        <begin position="832"/>
        <end position="1076"/>
    </location>
</feature>
<dbReference type="InterPro" id="IPR041938">
    <property type="entry name" value="Hist-Lys_N-MTase_N"/>
</dbReference>
<keyword evidence="5" id="KW-0808">Transferase</keyword>
<dbReference type="STRING" id="1684307.A0A316U9B2"/>
<feature type="region of interest" description="Disordered" evidence="9">
    <location>
        <begin position="668"/>
        <end position="819"/>
    </location>
</feature>
<feature type="compositionally biased region" description="Polar residues" evidence="9">
    <location>
        <begin position="1031"/>
        <end position="1041"/>
    </location>
</feature>
<keyword evidence="12" id="KW-1185">Reference proteome</keyword>
<gene>
    <name evidence="11" type="ORF">BCV69DRAFT_281668</name>
</gene>
<evidence type="ECO:0000256" key="8">
    <source>
        <dbReference type="ARBA" id="ARBA00023242"/>
    </source>
</evidence>
<keyword evidence="7" id="KW-0156">Chromatin regulator</keyword>
<dbReference type="PANTHER" id="PTHR12977">
    <property type="entry name" value="SUPPRESSOR OF VARIEGATION 4-20-RELATED"/>
    <property type="match status" value="1"/>
</dbReference>
<feature type="compositionally biased region" description="Low complexity" evidence="9">
    <location>
        <begin position="1016"/>
        <end position="1030"/>
    </location>
</feature>
<evidence type="ECO:0000256" key="2">
    <source>
        <dbReference type="ARBA" id="ARBA00004286"/>
    </source>
</evidence>
<dbReference type="InterPro" id="IPR046341">
    <property type="entry name" value="SET_dom_sf"/>
</dbReference>
<dbReference type="SMART" id="SM00317">
    <property type="entry name" value="SET"/>
    <property type="match status" value="1"/>
</dbReference>
<evidence type="ECO:0000256" key="1">
    <source>
        <dbReference type="ARBA" id="ARBA00004123"/>
    </source>
</evidence>
<feature type="compositionally biased region" description="Polar residues" evidence="9">
    <location>
        <begin position="388"/>
        <end position="400"/>
    </location>
</feature>
<accession>A0A316U9B2</accession>
<evidence type="ECO:0000256" key="9">
    <source>
        <dbReference type="SAM" id="MobiDB-lite"/>
    </source>
</evidence>
<evidence type="ECO:0000256" key="3">
    <source>
        <dbReference type="ARBA" id="ARBA00022454"/>
    </source>
</evidence>
<dbReference type="SUPFAM" id="SSF82199">
    <property type="entry name" value="SET domain"/>
    <property type="match status" value="1"/>
</dbReference>
<evidence type="ECO:0000256" key="7">
    <source>
        <dbReference type="ARBA" id="ARBA00022853"/>
    </source>
</evidence>
<feature type="domain" description="SET" evidence="10">
    <location>
        <begin position="151"/>
        <end position="287"/>
    </location>
</feature>
<feature type="compositionally biased region" description="Polar residues" evidence="9">
    <location>
        <begin position="919"/>
        <end position="931"/>
    </location>
</feature>
<evidence type="ECO:0000313" key="12">
    <source>
        <dbReference type="Proteomes" id="UP000245942"/>
    </source>
</evidence>
<evidence type="ECO:0000313" key="11">
    <source>
        <dbReference type="EMBL" id="PWN21739.1"/>
    </source>
</evidence>
<dbReference type="GO" id="GO:0042799">
    <property type="term" value="F:histone H4K20 methyltransferase activity"/>
    <property type="evidence" value="ECO:0007669"/>
    <property type="project" value="TreeGrafter"/>
</dbReference>
<feature type="compositionally biased region" description="Polar residues" evidence="9">
    <location>
        <begin position="603"/>
        <end position="615"/>
    </location>
</feature>
<name>A0A316U9B2_9BASI</name>